<accession>A0A2T0WFI6</accession>
<evidence type="ECO:0000313" key="2">
    <source>
        <dbReference type="Proteomes" id="UP000238157"/>
    </source>
</evidence>
<sequence>MVYLAFPLNLHAQESESSVIHGDIDPSKPTNLYTQLNTVFEYQSSNTQDLFGLRSIIQYAFDPDNLLLVEVPFLYNQRTSSFGVSDMRIRYFNAAKRNVTEKIIAIVPFADVSIPVGSFENGLGSSVWSVAGGVVLGILASERLSLFPGISYVHLTKPTTDLIPEDLKFNSNGLGLQFNASYVFNKSTFLFINPIPTFLNTDGNWRTVWAGEFNLNKIIIPNKFKMNVGWFPNFTNEVNIIRLGTTVFL</sequence>
<dbReference type="AlphaFoldDB" id="A0A2T0WFI6"/>
<proteinExistence type="predicted"/>
<comment type="caution">
    <text evidence="1">The sequence shown here is derived from an EMBL/GenBank/DDBJ whole genome shotgun (WGS) entry which is preliminary data.</text>
</comment>
<dbReference type="Proteomes" id="UP000238157">
    <property type="component" value="Unassembled WGS sequence"/>
</dbReference>
<evidence type="ECO:0000313" key="1">
    <source>
        <dbReference type="EMBL" id="PRY85425.1"/>
    </source>
</evidence>
<gene>
    <name evidence="1" type="ORF">CLW00_1126</name>
</gene>
<reference evidence="1 2" key="1">
    <citation type="submission" date="2018-03" db="EMBL/GenBank/DDBJ databases">
        <title>Genomic Encyclopedia of Archaeal and Bacterial Type Strains, Phase II (KMG-II): from individual species to whole genera.</title>
        <authorList>
            <person name="Goeker M."/>
        </authorList>
    </citation>
    <scope>NUCLEOTIDE SEQUENCE [LARGE SCALE GENOMIC DNA]</scope>
    <source>
        <strain evidence="1 2">DSM 27929</strain>
    </source>
</reference>
<dbReference type="EMBL" id="PVTR01000012">
    <property type="protein sequence ID" value="PRY85425.1"/>
    <property type="molecule type" value="Genomic_DNA"/>
</dbReference>
<name>A0A2T0WFI6_9BACT</name>
<keyword evidence="2" id="KW-1185">Reference proteome</keyword>
<organism evidence="1 2">
    <name type="scientific">Mongoliibacter ruber</name>
    <dbReference type="NCBI Taxonomy" id="1750599"/>
    <lineage>
        <taxon>Bacteria</taxon>
        <taxon>Pseudomonadati</taxon>
        <taxon>Bacteroidota</taxon>
        <taxon>Cytophagia</taxon>
        <taxon>Cytophagales</taxon>
        <taxon>Cyclobacteriaceae</taxon>
        <taxon>Mongoliibacter</taxon>
    </lineage>
</organism>
<protein>
    <submittedName>
        <fullName evidence="1">Uncharacterized protein</fullName>
    </submittedName>
</protein>